<dbReference type="RefSeq" id="WP_006594054.1">
    <property type="nucleotide sequence ID" value="NZ_BAHD01000073.1"/>
</dbReference>
<keyword evidence="3" id="KW-1185">Reference proteome</keyword>
<gene>
    <name evidence="2" type="ORF">KILIM_073_00020</name>
</gene>
<dbReference type="Gene3D" id="3.40.630.30">
    <property type="match status" value="1"/>
</dbReference>
<dbReference type="OrthoDB" id="5638018at2"/>
<comment type="caution">
    <text evidence="2">The sequence shown here is derived from an EMBL/GenBank/DDBJ whole genome shotgun (WGS) entry which is preliminary data.</text>
</comment>
<dbReference type="EMBL" id="BAHD01000073">
    <property type="protein sequence ID" value="GAB97522.1"/>
    <property type="molecule type" value="Genomic_DNA"/>
</dbReference>
<evidence type="ECO:0000259" key="1">
    <source>
        <dbReference type="PROSITE" id="PS51186"/>
    </source>
</evidence>
<dbReference type="GO" id="GO:0016747">
    <property type="term" value="F:acyltransferase activity, transferring groups other than amino-acyl groups"/>
    <property type="evidence" value="ECO:0007669"/>
    <property type="project" value="InterPro"/>
</dbReference>
<dbReference type="Gene3D" id="3.20.170.20">
    <property type="entry name" value="Protein of unknown function DUF952"/>
    <property type="match status" value="1"/>
</dbReference>
<dbReference type="InterPro" id="IPR009297">
    <property type="entry name" value="DUF952"/>
</dbReference>
<dbReference type="STRING" id="1184609.KILIM_073_00020"/>
<dbReference type="InterPro" id="IPR000182">
    <property type="entry name" value="GNAT_dom"/>
</dbReference>
<dbReference type="InterPro" id="IPR016181">
    <property type="entry name" value="Acyl_CoA_acyltransferase"/>
</dbReference>
<accession>K6WZH4</accession>
<dbReference type="eggNOG" id="COG0456">
    <property type="taxonomic scope" value="Bacteria"/>
</dbReference>
<dbReference type="Pfam" id="PF00583">
    <property type="entry name" value="Acetyltransf_1"/>
    <property type="match status" value="1"/>
</dbReference>
<proteinExistence type="predicted"/>
<dbReference type="PANTHER" id="PTHR34129:SF1">
    <property type="entry name" value="DUF952 DOMAIN-CONTAINING PROTEIN"/>
    <property type="match status" value="1"/>
</dbReference>
<dbReference type="PROSITE" id="PS51186">
    <property type="entry name" value="GNAT"/>
    <property type="match status" value="1"/>
</dbReference>
<evidence type="ECO:0000313" key="2">
    <source>
        <dbReference type="EMBL" id="GAB97522.1"/>
    </source>
</evidence>
<organism evidence="2 3">
    <name type="scientific">Kineosphaera limosa NBRC 100340</name>
    <dbReference type="NCBI Taxonomy" id="1184609"/>
    <lineage>
        <taxon>Bacteria</taxon>
        <taxon>Bacillati</taxon>
        <taxon>Actinomycetota</taxon>
        <taxon>Actinomycetes</taxon>
        <taxon>Micrococcales</taxon>
        <taxon>Dermatophilaceae</taxon>
        <taxon>Kineosphaera</taxon>
    </lineage>
</organism>
<dbReference type="AlphaFoldDB" id="K6WZH4"/>
<evidence type="ECO:0000313" key="3">
    <source>
        <dbReference type="Proteomes" id="UP000008366"/>
    </source>
</evidence>
<dbReference type="SUPFAM" id="SSF56399">
    <property type="entry name" value="ADP-ribosylation"/>
    <property type="match status" value="1"/>
</dbReference>
<name>K6WZH4_9MICO</name>
<sequence length="369" mass="39816">MTGDGPGLLHITTAAPWRMALAVGSVVTPSLAGSEGFIHLSAPEQVHLPADRLYAGRDDLLLLVIDPARLDAQVRWEPGVPSDPDSMLFPHFYGSLPTSAVTSVVPWRPGPQGFEPPGNLPAPTDVAARARSFSASLSQRRAAVVRHLDAGFAVLDPRVRHSHEHNCLWLSGACTAPEIGELAEACLTGCEHRRVVLDQAPPADLEWEVEEARLMVRRLDAPAVRGADVDVVPVTTEVIARLWGPQWRAGLPDADDEVIDQLIAREPLADAHVRVVDLAVLDDGGTPISSAQLRIDGATAALEAVMTDPRHHGQRLAGAVVAEAIDRARRAGCDLLVLEASADDWPRHWYARLGFQDVGTRWVATHFEA</sequence>
<feature type="domain" description="N-acetyltransferase" evidence="1">
    <location>
        <begin position="229"/>
        <end position="369"/>
    </location>
</feature>
<dbReference type="PANTHER" id="PTHR34129">
    <property type="entry name" value="BLR1139 PROTEIN"/>
    <property type="match status" value="1"/>
</dbReference>
<dbReference type="CDD" id="cd04301">
    <property type="entry name" value="NAT_SF"/>
    <property type="match status" value="1"/>
</dbReference>
<reference evidence="2 3" key="1">
    <citation type="submission" date="2012-08" db="EMBL/GenBank/DDBJ databases">
        <title>Whole genome shotgun sequence of Kineosphaera limosa NBRC 100340.</title>
        <authorList>
            <person name="Yoshida I."/>
            <person name="Isaki S."/>
            <person name="Hosoyama A."/>
            <person name="Tsuchikane K."/>
            <person name="Katsumata H."/>
            <person name="Ando Y."/>
            <person name="Ohji S."/>
            <person name="Hamada M."/>
            <person name="Tamura T."/>
            <person name="Yamazoe A."/>
            <person name="Yamazaki S."/>
            <person name="Fujita N."/>
        </authorList>
    </citation>
    <scope>NUCLEOTIDE SEQUENCE [LARGE SCALE GENOMIC DNA]</scope>
    <source>
        <strain evidence="2 3">NBRC 100340</strain>
    </source>
</reference>
<dbReference type="Pfam" id="PF06108">
    <property type="entry name" value="DUF952"/>
    <property type="match status" value="1"/>
</dbReference>
<dbReference type="SUPFAM" id="SSF55729">
    <property type="entry name" value="Acyl-CoA N-acyltransferases (Nat)"/>
    <property type="match status" value="1"/>
</dbReference>
<protein>
    <recommendedName>
        <fullName evidence="1">N-acetyltransferase domain-containing protein</fullName>
    </recommendedName>
</protein>
<dbReference type="Proteomes" id="UP000008366">
    <property type="component" value="Unassembled WGS sequence"/>
</dbReference>
<dbReference type="eggNOG" id="COG3502">
    <property type="taxonomic scope" value="Bacteria"/>
</dbReference>